<evidence type="ECO:0000313" key="3">
    <source>
        <dbReference type="Proteomes" id="UP000258925"/>
    </source>
</evidence>
<evidence type="ECO:0000313" key="2">
    <source>
        <dbReference type="EMBL" id="ACY76250.1"/>
    </source>
</evidence>
<organismHost>
    <name type="scientific">Prochlorococcus</name>
    <dbReference type="NCBI Taxonomy" id="1218"/>
</organismHost>
<protein>
    <submittedName>
        <fullName evidence="2">Uncharacterized protein</fullName>
    </submittedName>
</protein>
<feature type="region of interest" description="Disordered" evidence="1">
    <location>
        <begin position="221"/>
        <end position="243"/>
    </location>
</feature>
<dbReference type="Proteomes" id="UP000258925">
    <property type="component" value="Segment"/>
</dbReference>
<dbReference type="EMBL" id="GU071093">
    <property type="protein sequence ID" value="ACY76250.1"/>
    <property type="molecule type" value="Genomic_DNA"/>
</dbReference>
<sequence length="568" mass="62685">MSREKQKVYEKIQKGFQEDTIAGAKLRKDVPLLATNLNKAEHLEFLFKEYRKQGLIPKKFKNAEQLKNQLQKQLYAIWNKIAKEDPSVKNDKGFRIAFFNKYRQELLSKMVQKEAISKLTPAQKANPEIMDQISKMRWKGLPIKVNDKGKLSFDRRYFQDKVSQRVIKYANSLEPGLGDKWAKEMRASWNAIGERNRAIKANSGLSFDIGHFIPSKLDGPNVGINAAPEPSAANRSKGSTPFSADRNLARQLGIPESWMQSFTDWHLRQQGMDPNLLPKGYELKGSQVVDAASGISDPNAEIAKNRTQFELDQQEIPEGKLQSDFEIVDGQVIKKVKQTPSQQILGVINKRTNKLNTLSDLLQNPVENYEVNYTPKNGNGNGNGNGVNGKNGNGIAVNGKNGKNGFLKGMENVKNYSGLGKLRDADQLANIGLNVSTGNYVGAGIGATTYGTSKALQNKQVQARVAKQITKLVAERGAKSAAKMIPGLDILLSSKESWDYLKRGRWDQAGIAALSGAIGWIPVVGDGASAALDLSNTGLDIARLQAPTGTKKKKNKNTLTRFFKGLNT</sequence>
<reference evidence="2 3" key="1">
    <citation type="submission" date="2009-10" db="EMBL/GenBank/DDBJ databases">
        <title>The Genome Sequence of Prochlorococcus phage P-SSP7.</title>
        <authorList>
            <consortium name="The Broad Institute Genome Sequencing Platform"/>
            <person name="Henn M.R."/>
            <person name="Sullivan M.S."/>
            <person name="Osburne M.S."/>
            <person name="Levin J."/>
            <person name="Malboeuf C."/>
            <person name="Casali M."/>
            <person name="Russ C."/>
            <person name="Lennon N."/>
            <person name="Chapman S.B."/>
            <person name="Erlich R."/>
            <person name="Young S.K."/>
            <person name="Koehrsen M."/>
            <person name="Yandava C."/>
            <person name="Zeng Q."/>
            <person name="Alvarado L."/>
            <person name="Anderson S."/>
            <person name="Berlin A."/>
            <person name="Borenstein D."/>
            <person name="Chen Z."/>
            <person name="Engels R."/>
            <person name="Freedman E."/>
            <person name="Gellesch M."/>
            <person name="Goldberg J."/>
            <person name="Green L."/>
            <person name="Griggs A."/>
            <person name="Gujja S."/>
            <person name="Heilman E.R."/>
            <person name="Heiman D."/>
            <person name="Hepburn T."/>
            <person name="Howarth C."/>
            <person name="Jen D."/>
            <person name="Larson L."/>
            <person name="Lewis B."/>
            <person name="Mehta T."/>
            <person name="Park D."/>
            <person name="Pearson M."/>
            <person name="Richards J."/>
            <person name="Rizzolo K."/>
            <person name="Roberts A."/>
            <person name="Ryan E."/>
            <person name="Saif S."/>
            <person name="Shea T."/>
            <person name="Shenoy N."/>
            <person name="Sisk P."/>
            <person name="Stolte C."/>
            <person name="Sykes S."/>
            <person name="Walk T."/>
            <person name="White J."/>
            <person name="Yu Q."/>
            <person name="Coleman M.L."/>
            <person name="Huang K.H."/>
            <person name="Weigele P.R."/>
            <person name="DeFrancesco A.S."/>
            <person name="Kern S.E."/>
            <person name="Thompson L.R."/>
            <person name="Fu R."/>
            <person name="Hombeck B."/>
            <person name="Chisholm S.W."/>
            <person name="Haas B."/>
            <person name="Nusbaum C."/>
            <person name="Birren B."/>
        </authorList>
    </citation>
    <scope>NUCLEOTIDE SEQUENCE [LARGE SCALE GENOMIC DNA]</scope>
    <source>
        <strain evidence="2 3">P-SSP7</strain>
    </source>
</reference>
<feature type="compositionally biased region" description="Polar residues" evidence="1">
    <location>
        <begin position="233"/>
        <end position="242"/>
    </location>
</feature>
<dbReference type="RefSeq" id="YP_214227.1">
    <property type="nucleotide sequence ID" value="NC_006882.2"/>
</dbReference>
<evidence type="ECO:0000256" key="1">
    <source>
        <dbReference type="SAM" id="MobiDB-lite"/>
    </source>
</evidence>
<name>D1LWJ1_BPPRP</name>
<proteinExistence type="predicted"/>
<gene>
    <name evidence="2" type="ORF">PCPG_00049</name>
</gene>
<organism evidence="2 3">
    <name type="scientific">Prochlorococcus phage P-SSP7</name>
    <dbReference type="NCBI Taxonomy" id="268748"/>
    <lineage>
        <taxon>Viruses</taxon>
        <taxon>Duplodnaviria</taxon>
        <taxon>Heunggongvirae</taxon>
        <taxon>Uroviricota</taxon>
        <taxon>Caudoviricetes</taxon>
        <taxon>Autographivirales</taxon>
        <taxon>Sechaudvirinae</taxon>
        <taxon>Tiamatvirus</taxon>
    </lineage>
</organism>
<accession>D1LWJ1</accession>
<dbReference type="KEGG" id="vg:3294704"/>